<evidence type="ECO:0000313" key="2">
    <source>
        <dbReference type="Proteomes" id="UP000284702"/>
    </source>
</evidence>
<organism evidence="1 2">
    <name type="scientific">Aphanomyces astaci</name>
    <name type="common">Crayfish plague agent</name>
    <dbReference type="NCBI Taxonomy" id="112090"/>
    <lineage>
        <taxon>Eukaryota</taxon>
        <taxon>Sar</taxon>
        <taxon>Stramenopiles</taxon>
        <taxon>Oomycota</taxon>
        <taxon>Saprolegniomycetes</taxon>
        <taxon>Saprolegniales</taxon>
        <taxon>Verrucalvaceae</taxon>
        <taxon>Aphanomyces</taxon>
    </lineage>
</organism>
<dbReference type="Proteomes" id="UP000284702">
    <property type="component" value="Unassembled WGS sequence"/>
</dbReference>
<name>A0A3R7XEV6_APHAT</name>
<comment type="caution">
    <text evidence="1">The sequence shown here is derived from an EMBL/GenBank/DDBJ whole genome shotgun (WGS) entry which is preliminary data.</text>
</comment>
<evidence type="ECO:0000313" key="1">
    <source>
        <dbReference type="EMBL" id="RQM12220.1"/>
    </source>
</evidence>
<proteinExistence type="predicted"/>
<dbReference type="AlphaFoldDB" id="A0A3R7XEV6"/>
<accession>A0A3R7XEV6</accession>
<keyword evidence="2" id="KW-1185">Reference proteome</keyword>
<dbReference type="PANTHER" id="PTHR33939">
    <property type="entry name" value="PROTEIN CBG22215"/>
    <property type="match status" value="1"/>
</dbReference>
<dbReference type="PANTHER" id="PTHR33939:SF1">
    <property type="entry name" value="DUF4371 DOMAIN-CONTAINING PROTEIN"/>
    <property type="match status" value="1"/>
</dbReference>
<dbReference type="VEuPathDB" id="FungiDB:H257_12037"/>
<gene>
    <name evidence="1" type="ORF">B5M09_009615</name>
</gene>
<protein>
    <submittedName>
        <fullName evidence="1">Uncharacterized protein</fullName>
    </submittedName>
</protein>
<dbReference type="EMBL" id="MZMZ02005863">
    <property type="protein sequence ID" value="RQM12220.1"/>
    <property type="molecule type" value="Genomic_DNA"/>
</dbReference>
<reference evidence="1" key="1">
    <citation type="submission" date="2018-07" db="EMBL/GenBank/DDBJ databases">
        <title>Annotation of Aphanomyces astaci genome assembly.</title>
        <authorList>
            <person name="Studholme D.J."/>
        </authorList>
    </citation>
    <scope>NUCLEOTIDE SEQUENCE [LARGE SCALE GENOMIC DNA]</scope>
    <source>
        <strain evidence="1">Pc</strain>
    </source>
</reference>
<sequence>MHGFGAKDHISGRDCVPQEMRVDFDIDNTSAYKATLRAVQRFLSRQGYKRSARKGSSTYHLSKKNTLARDSYVQLMQPHVASPHRPPTVYTDESYIHHHYKYRNHRVYDRSDELDVVTKEKHKGRRYCFVAAILDSPTMDSKVMAIDIFTGGKSIASELKDYHDMFNHAYYVGWFGNLLAELDYLQ</sequence>